<reference evidence="1 2" key="1">
    <citation type="submission" date="2017-01" db="EMBL/GenBank/DDBJ databases">
        <title>The cable genome- insights into the physiology and evolution of filamentous bacteria capable of sulfide oxidation via long distance electron transfer.</title>
        <authorList>
            <person name="Schreiber L."/>
            <person name="Bjerg J.T."/>
            <person name="Boggild A."/>
            <person name="Van De Vossenberg J."/>
            <person name="Meysman F."/>
            <person name="Nielsen L.P."/>
            <person name="Schramm A."/>
            <person name="Kjeldsen K.U."/>
        </authorList>
    </citation>
    <scope>NUCLEOTIDE SEQUENCE [LARGE SCALE GENOMIC DNA]</scope>
    <source>
        <strain evidence="1">A1</strain>
    </source>
</reference>
<name>A0A3S4TFN4_9BACT</name>
<accession>A0A3S4TFN4</accession>
<keyword evidence="2" id="KW-1185">Reference proteome</keyword>
<evidence type="ECO:0000313" key="1">
    <source>
        <dbReference type="EMBL" id="RWX49415.1"/>
    </source>
</evidence>
<comment type="caution">
    <text evidence="1">The sequence shown here is derived from an EMBL/GenBank/DDBJ whole genome shotgun (WGS) entry which is preliminary data.</text>
</comment>
<dbReference type="Proteomes" id="UP000288086">
    <property type="component" value="Unassembled WGS sequence"/>
</dbReference>
<dbReference type="EMBL" id="MTKP01000054">
    <property type="protein sequence ID" value="RWX49415.1"/>
    <property type="molecule type" value="Genomic_DNA"/>
</dbReference>
<gene>
    <name evidence="1" type="ORF">VT98_10543</name>
</gene>
<organism evidence="1 2">
    <name type="scientific">Candidatus Electrothrix communis</name>
    <dbReference type="NCBI Taxonomy" id="1859133"/>
    <lineage>
        <taxon>Bacteria</taxon>
        <taxon>Pseudomonadati</taxon>
        <taxon>Thermodesulfobacteriota</taxon>
        <taxon>Desulfobulbia</taxon>
        <taxon>Desulfobulbales</taxon>
        <taxon>Desulfobulbaceae</taxon>
        <taxon>Candidatus Electrothrix</taxon>
    </lineage>
</organism>
<proteinExistence type="predicted"/>
<sequence>MKRSFLLFFSFFALCSAVYLLVFYSQNDKEPLGKITQEAVRLLHKRSLISTGKGLLNAPVTSRLASINPSRLPSLLIQGIEQQLLVSSRSIAPQELIPRHAMAVLELANAAATGKSFLDSGFGQTLNNIDWPAVLQGMQIKRRLRQPLEQNASGLLHLLTHPSFAQVFGKRLFLAQLPALPSLIRSNSAIPYRLTC</sequence>
<protein>
    <submittedName>
        <fullName evidence="1">Uncharacterized protein</fullName>
    </submittedName>
</protein>
<evidence type="ECO:0000313" key="2">
    <source>
        <dbReference type="Proteomes" id="UP000288086"/>
    </source>
</evidence>
<dbReference type="AlphaFoldDB" id="A0A3S4TFN4"/>